<keyword evidence="2" id="KW-1185">Reference proteome</keyword>
<name>A0A7W4Z7Q2_9GAMM</name>
<dbReference type="AlphaFoldDB" id="A0A7W4Z7Q2"/>
<protein>
    <recommendedName>
        <fullName evidence="3">N-acetyltransferase domain-containing protein</fullName>
    </recommendedName>
</protein>
<organism evidence="1 2">
    <name type="scientific">Microbulbifer rhizosphaerae</name>
    <dbReference type="NCBI Taxonomy" id="1562603"/>
    <lineage>
        <taxon>Bacteria</taxon>
        <taxon>Pseudomonadati</taxon>
        <taxon>Pseudomonadota</taxon>
        <taxon>Gammaproteobacteria</taxon>
        <taxon>Cellvibrionales</taxon>
        <taxon>Microbulbiferaceae</taxon>
        <taxon>Microbulbifer</taxon>
    </lineage>
</organism>
<proteinExistence type="predicted"/>
<sequence length="56" mass="6493">MDHDNRVYAAMLGADEIRVMKPTSAKARDHYASFGYEYVSQEHKPSLPDYCVMKLR</sequence>
<gene>
    <name evidence="1" type="ORF">FHS09_000534</name>
</gene>
<dbReference type="EMBL" id="JACHWZ010000002">
    <property type="protein sequence ID" value="MBB3059726.1"/>
    <property type="molecule type" value="Genomic_DNA"/>
</dbReference>
<evidence type="ECO:0008006" key="3">
    <source>
        <dbReference type="Google" id="ProtNLM"/>
    </source>
</evidence>
<comment type="caution">
    <text evidence="1">The sequence shown here is derived from an EMBL/GenBank/DDBJ whole genome shotgun (WGS) entry which is preliminary data.</text>
</comment>
<evidence type="ECO:0000313" key="1">
    <source>
        <dbReference type="EMBL" id="MBB3059726.1"/>
    </source>
</evidence>
<accession>A0A7W4Z7Q2</accession>
<dbReference type="Proteomes" id="UP000535937">
    <property type="component" value="Unassembled WGS sequence"/>
</dbReference>
<reference evidence="1 2" key="1">
    <citation type="submission" date="2020-08" db="EMBL/GenBank/DDBJ databases">
        <title>Genomic Encyclopedia of Type Strains, Phase III (KMG-III): the genomes of soil and plant-associated and newly described type strains.</title>
        <authorList>
            <person name="Whitman W."/>
        </authorList>
    </citation>
    <scope>NUCLEOTIDE SEQUENCE [LARGE SCALE GENOMIC DNA]</scope>
    <source>
        <strain evidence="1 2">CECT 8799</strain>
    </source>
</reference>
<evidence type="ECO:0000313" key="2">
    <source>
        <dbReference type="Proteomes" id="UP000535937"/>
    </source>
</evidence>